<dbReference type="PROSITE" id="PS50157">
    <property type="entry name" value="ZINC_FINGER_C2H2_2"/>
    <property type="match status" value="2"/>
</dbReference>
<evidence type="ECO:0000313" key="2">
    <source>
        <dbReference type="EnsemblMetazoa" id="RPRC008240-PA"/>
    </source>
</evidence>
<dbReference type="Pfam" id="PF00096">
    <property type="entry name" value="zf-C2H2"/>
    <property type="match status" value="1"/>
</dbReference>
<dbReference type="InParanoid" id="T1HW20"/>
<keyword evidence="3" id="KW-1185">Reference proteome</keyword>
<feature type="domain" description="C2H2-type" evidence="1">
    <location>
        <begin position="3"/>
        <end position="24"/>
    </location>
</feature>
<dbReference type="SUPFAM" id="SSF57667">
    <property type="entry name" value="beta-beta-alpha zinc fingers"/>
    <property type="match status" value="1"/>
</dbReference>
<reference evidence="2" key="1">
    <citation type="submission" date="2015-05" db="UniProtKB">
        <authorList>
            <consortium name="EnsemblMetazoa"/>
        </authorList>
    </citation>
    <scope>IDENTIFICATION</scope>
</reference>
<protein>
    <recommendedName>
        <fullName evidence="1">C2H2-type domain-containing protein</fullName>
    </recommendedName>
</protein>
<dbReference type="InterPro" id="IPR036236">
    <property type="entry name" value="Znf_C2H2_sf"/>
</dbReference>
<proteinExistence type="predicted"/>
<evidence type="ECO:0000313" key="3">
    <source>
        <dbReference type="Proteomes" id="UP000015103"/>
    </source>
</evidence>
<dbReference type="EMBL" id="ACPB03024702">
    <property type="status" value="NOT_ANNOTATED_CDS"/>
    <property type="molecule type" value="Genomic_DNA"/>
</dbReference>
<dbReference type="Proteomes" id="UP000015103">
    <property type="component" value="Unassembled WGS sequence"/>
</dbReference>
<dbReference type="AlphaFoldDB" id="T1HW20"/>
<dbReference type="HOGENOM" id="CLU_2339548_0_0_1"/>
<organism evidence="2 3">
    <name type="scientific">Rhodnius prolixus</name>
    <name type="common">Triatomid bug</name>
    <dbReference type="NCBI Taxonomy" id="13249"/>
    <lineage>
        <taxon>Eukaryota</taxon>
        <taxon>Metazoa</taxon>
        <taxon>Ecdysozoa</taxon>
        <taxon>Arthropoda</taxon>
        <taxon>Hexapoda</taxon>
        <taxon>Insecta</taxon>
        <taxon>Pterygota</taxon>
        <taxon>Neoptera</taxon>
        <taxon>Paraneoptera</taxon>
        <taxon>Hemiptera</taxon>
        <taxon>Heteroptera</taxon>
        <taxon>Panheteroptera</taxon>
        <taxon>Cimicomorpha</taxon>
        <taxon>Reduviidae</taxon>
        <taxon>Triatominae</taxon>
        <taxon>Rhodnius</taxon>
    </lineage>
</organism>
<name>T1HW20_RHOPR</name>
<evidence type="ECO:0000259" key="1">
    <source>
        <dbReference type="PROSITE" id="PS50157"/>
    </source>
</evidence>
<dbReference type="InterPro" id="IPR013087">
    <property type="entry name" value="Znf_C2H2_type"/>
</dbReference>
<feature type="domain" description="C2H2-type" evidence="1">
    <location>
        <begin position="32"/>
        <end position="59"/>
    </location>
</feature>
<accession>T1HW20</accession>
<dbReference type="EnsemblMetazoa" id="RPRC008240-RA">
    <property type="protein sequence ID" value="RPRC008240-PA"/>
    <property type="gene ID" value="RPRC008240"/>
</dbReference>
<dbReference type="Gene3D" id="3.30.160.60">
    <property type="entry name" value="Classic Zinc Finger"/>
    <property type="match status" value="1"/>
</dbReference>
<sequence length="98" mass="11080">MSFECSHCNKIFSRAFSNKRHEKTCLKRQTRFQCVACGEFYSTKKTLNCHIRSCGQKAPANLTKKARLDAAQGQLYEVESSFGGTLRTFFIPCSGEVD</sequence>
<dbReference type="VEuPathDB" id="VectorBase:RPRC008240"/>